<dbReference type="AlphaFoldDB" id="A0A165CGM4"/>
<dbReference type="EMBL" id="KV426326">
    <property type="protein sequence ID" value="KZV82416.1"/>
    <property type="molecule type" value="Genomic_DNA"/>
</dbReference>
<evidence type="ECO:0000313" key="2">
    <source>
        <dbReference type="Proteomes" id="UP000077266"/>
    </source>
</evidence>
<evidence type="ECO:0000313" key="1">
    <source>
        <dbReference type="EMBL" id="KZV82416.1"/>
    </source>
</evidence>
<gene>
    <name evidence="1" type="ORF">EXIGLDRAFT_843766</name>
</gene>
<dbReference type="OrthoDB" id="2576334at2759"/>
<name>A0A165CGM4_EXIGL</name>
<proteinExistence type="predicted"/>
<dbReference type="Proteomes" id="UP000077266">
    <property type="component" value="Unassembled WGS sequence"/>
</dbReference>
<accession>A0A165CGM4</accession>
<protein>
    <submittedName>
        <fullName evidence="1">Uncharacterized protein</fullName>
    </submittedName>
</protein>
<organism evidence="1 2">
    <name type="scientific">Exidia glandulosa HHB12029</name>
    <dbReference type="NCBI Taxonomy" id="1314781"/>
    <lineage>
        <taxon>Eukaryota</taxon>
        <taxon>Fungi</taxon>
        <taxon>Dikarya</taxon>
        <taxon>Basidiomycota</taxon>
        <taxon>Agaricomycotina</taxon>
        <taxon>Agaricomycetes</taxon>
        <taxon>Auriculariales</taxon>
        <taxon>Exidiaceae</taxon>
        <taxon>Exidia</taxon>
    </lineage>
</organism>
<reference evidence="1 2" key="1">
    <citation type="journal article" date="2016" name="Mol. Biol. Evol.">
        <title>Comparative Genomics of Early-Diverging Mushroom-Forming Fungi Provides Insights into the Origins of Lignocellulose Decay Capabilities.</title>
        <authorList>
            <person name="Nagy L.G."/>
            <person name="Riley R."/>
            <person name="Tritt A."/>
            <person name="Adam C."/>
            <person name="Daum C."/>
            <person name="Floudas D."/>
            <person name="Sun H."/>
            <person name="Yadav J.S."/>
            <person name="Pangilinan J."/>
            <person name="Larsson K.H."/>
            <person name="Matsuura K."/>
            <person name="Barry K."/>
            <person name="Labutti K."/>
            <person name="Kuo R."/>
            <person name="Ohm R.A."/>
            <person name="Bhattacharya S.S."/>
            <person name="Shirouzu T."/>
            <person name="Yoshinaga Y."/>
            <person name="Martin F.M."/>
            <person name="Grigoriev I.V."/>
            <person name="Hibbett D.S."/>
        </authorList>
    </citation>
    <scope>NUCLEOTIDE SEQUENCE [LARGE SCALE GENOMIC DNA]</scope>
    <source>
        <strain evidence="1 2">HHB12029</strain>
    </source>
</reference>
<keyword evidence="2" id="KW-1185">Reference proteome</keyword>
<dbReference type="STRING" id="1314781.A0A165CGM4"/>
<sequence length="193" mass="20209">MLAVDGLQFDTHNVEVAVSASSTAEFHFNGGGITMGVNGRGASGVMPVTFDDQDAAWSLSPGRKPASPSGWDTATSSRLYQNTGTFICPYGEGGPSASYTFVGAGGVVLNGYVWRDSHAFSILLDGETHNVDATSLWLDGTAVLLAKGNLDPTATHTITIVNYNSDDPNCTKEHPNVFCCVGFDSLVLLQGAT</sequence>
<dbReference type="InParanoid" id="A0A165CGM4"/>